<organism evidence="10 11">
    <name type="scientific">Sediminicola luteus</name>
    <dbReference type="NCBI Taxonomy" id="319238"/>
    <lineage>
        <taxon>Bacteria</taxon>
        <taxon>Pseudomonadati</taxon>
        <taxon>Bacteroidota</taxon>
        <taxon>Flavobacteriia</taxon>
        <taxon>Flavobacteriales</taxon>
        <taxon>Flavobacteriaceae</taxon>
        <taxon>Sediminicola</taxon>
    </lineage>
</organism>
<name>A0A2A4G9Q5_9FLAO</name>
<protein>
    <submittedName>
        <fullName evidence="10">Uncharacterized protein</fullName>
    </submittedName>
</protein>
<dbReference type="Pfam" id="PF22744">
    <property type="entry name" value="Toast-rack_PspC-Cterm"/>
    <property type="match status" value="1"/>
</dbReference>
<dbReference type="Proteomes" id="UP000219559">
    <property type="component" value="Unassembled WGS sequence"/>
</dbReference>
<evidence type="ECO:0000256" key="6">
    <source>
        <dbReference type="SAM" id="Phobius"/>
    </source>
</evidence>
<dbReference type="Pfam" id="PF04024">
    <property type="entry name" value="PspC"/>
    <property type="match status" value="1"/>
</dbReference>
<sequence length="575" mass="64465">MNKTVNINLANTFFHIDEVAYNKLRQYIEAVRRSFANTSGSDEIISDIETRIAELFSEKMEHDRQVITLKEVEAVIDVMGQPEDYMVDEDIFEDEPQPKRQRTQGPVKKLYRDTETKYIGGVCAGMEHYFGFDVLWIRIIFILLAVFTGFGFIAYILLWILVPEAVTTSQKLHMSGEAVNISNIEKKVREGFDDVADKVKNVDYDKMGNKIKSGSASFFDTLGSIIMFFLKVFGKFIGILLIIIGASTLIGLAVGLISAGLLDLSGFPGEEVFDLVNSTGAPIWLVSILAFFAIGIPFFFVLYLGMKILVSNLKSIGNIAKFSLLGLWLIAVITLAALSFKQATSFMHHGTTIVRETLPEITATDTLLIQINDEGYHTDNIDFNVADMRLAYDNDGKAYLYSEDVRFDIEPSKDDQAHIKISKEALGSHYNDAKNRSSNIDYNYRMDGNTLWLDGFLSTDKKNLARDQEVRIKVEVPTGTLLTVHEDADSHMGWGTQNDQNFSKYDMGGHLWKMDASGELICQDCPETVTKEEDSRHSNSIKMDADGIDIDLKGEKDSLRLKIDADGIELKASDN</sequence>
<evidence type="ECO:0000256" key="2">
    <source>
        <dbReference type="ARBA" id="ARBA00022475"/>
    </source>
</evidence>
<comment type="subcellular location">
    <subcellularLocation>
        <location evidence="1">Cell membrane</location>
        <topology evidence="1">Single-pass membrane protein</topology>
    </subcellularLocation>
</comment>
<evidence type="ECO:0000256" key="4">
    <source>
        <dbReference type="ARBA" id="ARBA00022989"/>
    </source>
</evidence>
<keyword evidence="5 6" id="KW-0472">Membrane</keyword>
<feature type="transmembrane region" description="Helical" evidence="6">
    <location>
        <begin position="237"/>
        <end position="262"/>
    </location>
</feature>
<evidence type="ECO:0000256" key="3">
    <source>
        <dbReference type="ARBA" id="ARBA00022692"/>
    </source>
</evidence>
<evidence type="ECO:0000313" key="10">
    <source>
        <dbReference type="EMBL" id="PCE64694.1"/>
    </source>
</evidence>
<keyword evidence="11" id="KW-1185">Reference proteome</keyword>
<evidence type="ECO:0000259" key="7">
    <source>
        <dbReference type="Pfam" id="PF04024"/>
    </source>
</evidence>
<dbReference type="InterPro" id="IPR052027">
    <property type="entry name" value="PspC"/>
</dbReference>
<feature type="transmembrane region" description="Helical" evidence="6">
    <location>
        <begin position="135"/>
        <end position="162"/>
    </location>
</feature>
<evidence type="ECO:0000256" key="1">
    <source>
        <dbReference type="ARBA" id="ARBA00004162"/>
    </source>
</evidence>
<dbReference type="InterPro" id="IPR054321">
    <property type="entry name" value="PspC-rel_TM"/>
</dbReference>
<dbReference type="InterPro" id="IPR054319">
    <property type="entry name" value="PspC-rel_ToastRack"/>
</dbReference>
<dbReference type="RefSeq" id="WP_097439975.1">
    <property type="nucleotide sequence ID" value="NZ_KZ300476.1"/>
</dbReference>
<comment type="caution">
    <text evidence="10">The sequence shown here is derived from an EMBL/GenBank/DDBJ whole genome shotgun (WGS) entry which is preliminary data.</text>
</comment>
<dbReference type="EMBL" id="NBWU01000002">
    <property type="protein sequence ID" value="PCE64694.1"/>
    <property type="molecule type" value="Genomic_DNA"/>
</dbReference>
<dbReference type="AlphaFoldDB" id="A0A2A4G9Q5"/>
<dbReference type="InterPro" id="IPR007168">
    <property type="entry name" value="Phageshock_PspC_N"/>
</dbReference>
<evidence type="ECO:0000313" key="11">
    <source>
        <dbReference type="Proteomes" id="UP000219559"/>
    </source>
</evidence>
<feature type="domain" description="PspC-related ToastRack" evidence="9">
    <location>
        <begin position="392"/>
        <end position="527"/>
    </location>
</feature>
<feature type="domain" description="PspC-related transmembrane region" evidence="8">
    <location>
        <begin position="204"/>
        <end position="346"/>
    </location>
</feature>
<evidence type="ECO:0000259" key="8">
    <source>
        <dbReference type="Pfam" id="PF22571"/>
    </source>
</evidence>
<evidence type="ECO:0000259" key="9">
    <source>
        <dbReference type="Pfam" id="PF22744"/>
    </source>
</evidence>
<evidence type="ECO:0000256" key="5">
    <source>
        <dbReference type="ARBA" id="ARBA00023136"/>
    </source>
</evidence>
<dbReference type="OrthoDB" id="5772680at2"/>
<feature type="transmembrane region" description="Helical" evidence="6">
    <location>
        <begin position="318"/>
        <end position="340"/>
    </location>
</feature>
<dbReference type="PANTHER" id="PTHR33885:SF3">
    <property type="entry name" value="PHAGE SHOCK PROTEIN C"/>
    <property type="match status" value="1"/>
</dbReference>
<feature type="transmembrane region" description="Helical" evidence="6">
    <location>
        <begin position="282"/>
        <end position="306"/>
    </location>
</feature>
<accession>A0A2A4G9Q5</accession>
<reference evidence="10 11" key="1">
    <citation type="submission" date="2017-04" db="EMBL/GenBank/DDBJ databases">
        <title>A new member of the family Flavobacteriaceae isolated from ascidians.</title>
        <authorList>
            <person name="Chen L."/>
        </authorList>
    </citation>
    <scope>NUCLEOTIDE SEQUENCE [LARGE SCALE GENOMIC DNA]</scope>
    <source>
        <strain evidence="10 11">HQA918</strain>
    </source>
</reference>
<keyword evidence="3 6" id="KW-0812">Transmembrane</keyword>
<dbReference type="PANTHER" id="PTHR33885">
    <property type="entry name" value="PHAGE SHOCK PROTEIN C"/>
    <property type="match status" value="1"/>
</dbReference>
<keyword evidence="2" id="KW-1003">Cell membrane</keyword>
<feature type="domain" description="Phage shock protein PspC N-terminal" evidence="7">
    <location>
        <begin position="108"/>
        <end position="165"/>
    </location>
</feature>
<dbReference type="Pfam" id="PF22571">
    <property type="entry name" value="LiaI-LiaF-TM_PspC"/>
    <property type="match status" value="1"/>
</dbReference>
<keyword evidence="4 6" id="KW-1133">Transmembrane helix</keyword>
<gene>
    <name evidence="10" type="ORF">B7P33_05850</name>
</gene>
<proteinExistence type="predicted"/>
<dbReference type="GO" id="GO:0005886">
    <property type="term" value="C:plasma membrane"/>
    <property type="evidence" value="ECO:0007669"/>
    <property type="project" value="UniProtKB-SubCell"/>
</dbReference>